<evidence type="ECO:0000313" key="5">
    <source>
        <dbReference type="EMBL" id="CAG99614.1"/>
    </source>
</evidence>
<dbReference type="Gene3D" id="3.40.50.300">
    <property type="entry name" value="P-loop containing nucleotide triphosphate hydrolases"/>
    <property type="match status" value="1"/>
</dbReference>
<dbReference type="Proteomes" id="UP000000598">
    <property type="component" value="Chromosome E"/>
</dbReference>
<keyword evidence="2 3" id="KW-0342">GTP-binding</keyword>
<dbReference type="FunCoup" id="Q6CNG2">
    <property type="interactions" value="763"/>
</dbReference>
<dbReference type="GO" id="GO:0043001">
    <property type="term" value="P:Golgi to plasma membrane protein transport"/>
    <property type="evidence" value="ECO:0007669"/>
    <property type="project" value="TreeGrafter"/>
</dbReference>
<feature type="binding site" evidence="3">
    <location>
        <begin position="136"/>
        <end position="139"/>
    </location>
    <ligand>
        <name>GTP</name>
        <dbReference type="ChEBI" id="CHEBI:37565"/>
    </ligand>
</feature>
<feature type="binding site" evidence="3">
    <location>
        <position position="77"/>
    </location>
    <ligand>
        <name>GTP</name>
        <dbReference type="ChEBI" id="CHEBI:37565"/>
    </ligand>
</feature>
<dbReference type="SMART" id="SM00177">
    <property type="entry name" value="ARF"/>
    <property type="match status" value="1"/>
</dbReference>
<organism evidence="5 6">
    <name type="scientific">Kluyveromyces lactis (strain ATCC 8585 / CBS 2359 / DSM 70799 / NBRC 1267 / NRRL Y-1140 / WM37)</name>
    <name type="common">Yeast</name>
    <name type="synonym">Candida sphaerica</name>
    <dbReference type="NCBI Taxonomy" id="284590"/>
    <lineage>
        <taxon>Eukaryota</taxon>
        <taxon>Fungi</taxon>
        <taxon>Dikarya</taxon>
        <taxon>Ascomycota</taxon>
        <taxon>Saccharomycotina</taxon>
        <taxon>Saccharomycetes</taxon>
        <taxon>Saccharomycetales</taxon>
        <taxon>Saccharomycetaceae</taxon>
        <taxon>Kluyveromyces</taxon>
    </lineage>
</organism>
<evidence type="ECO:0000256" key="2">
    <source>
        <dbReference type="ARBA" id="ARBA00023134"/>
    </source>
</evidence>
<feature type="binding site" evidence="4">
    <location>
        <position position="31"/>
    </location>
    <ligand>
        <name>Mg(2+)</name>
        <dbReference type="ChEBI" id="CHEBI:18420"/>
    </ligand>
</feature>
<protein>
    <submittedName>
        <fullName evidence="5">KLLA0E12805p</fullName>
    </submittedName>
</protein>
<reference evidence="5 6" key="1">
    <citation type="journal article" date="2004" name="Nature">
        <title>Genome evolution in yeasts.</title>
        <authorList>
            <consortium name="Genolevures"/>
            <person name="Dujon B."/>
            <person name="Sherman D."/>
            <person name="Fischer G."/>
            <person name="Durrens P."/>
            <person name="Casaregola S."/>
            <person name="Lafontaine I."/>
            <person name="de Montigny J."/>
            <person name="Marck C."/>
            <person name="Neuveglise C."/>
            <person name="Talla E."/>
            <person name="Goffard N."/>
            <person name="Frangeul L."/>
            <person name="Aigle M."/>
            <person name="Anthouard V."/>
            <person name="Babour A."/>
            <person name="Barbe V."/>
            <person name="Barnay S."/>
            <person name="Blanchin S."/>
            <person name="Beckerich J.M."/>
            <person name="Beyne E."/>
            <person name="Bleykasten C."/>
            <person name="Boisrame A."/>
            <person name="Boyer J."/>
            <person name="Cattolico L."/>
            <person name="Confanioleri F."/>
            <person name="de Daruvar A."/>
            <person name="Despons L."/>
            <person name="Fabre E."/>
            <person name="Fairhead C."/>
            <person name="Ferry-Dumazet H."/>
            <person name="Groppi A."/>
            <person name="Hantraye F."/>
            <person name="Hennequin C."/>
            <person name="Jauniaux N."/>
            <person name="Joyet P."/>
            <person name="Kachouri R."/>
            <person name="Kerrest A."/>
            <person name="Koszul R."/>
            <person name="Lemaire M."/>
            <person name="Lesur I."/>
            <person name="Ma L."/>
            <person name="Muller H."/>
            <person name="Nicaud J.M."/>
            <person name="Nikolski M."/>
            <person name="Oztas S."/>
            <person name="Ozier-Kalogeropoulos O."/>
            <person name="Pellenz S."/>
            <person name="Potier S."/>
            <person name="Richard G.F."/>
            <person name="Straub M.L."/>
            <person name="Suleau A."/>
            <person name="Swennene D."/>
            <person name="Tekaia F."/>
            <person name="Wesolowski-Louvel M."/>
            <person name="Westhof E."/>
            <person name="Wirth B."/>
            <person name="Zeniou-Meyer M."/>
            <person name="Zivanovic I."/>
            <person name="Bolotin-Fukuhara M."/>
            <person name="Thierry A."/>
            <person name="Bouchier C."/>
            <person name="Caudron B."/>
            <person name="Scarpelli C."/>
            <person name="Gaillardin C."/>
            <person name="Weissenbach J."/>
            <person name="Wincker P."/>
            <person name="Souciet J.L."/>
        </authorList>
    </citation>
    <scope>NUCLEOTIDE SEQUENCE [LARGE SCALE GENOMIC DNA]</scope>
    <source>
        <strain evidence="6">ATCC 8585 / CBS 2359 / DSM 70799 / NBRC 1267 / NRRL Y-1140 / WM37</strain>
    </source>
</reference>
<sequence length="199" mass="23064">MFHLARSVYKHWNLREQHDILILGLDGSGKTSFIETLKAYLSKPSKALNKIQPTIGQNVSFVSMDTHHIWKIIDVSGQESFRYLWDSYFNKDNIHGIVYMVDTSDSDRLQESINELQARYVNTPAAVDIPIAVVLNKTDQCLDVSSFIDRFTELMIDLDVKRFNVFQITTAQPNDLQEPSEWLRTQLQENKELIPPSYR</sequence>
<evidence type="ECO:0000256" key="3">
    <source>
        <dbReference type="PIRSR" id="PIRSR606689-1"/>
    </source>
</evidence>
<dbReference type="InterPro" id="IPR024156">
    <property type="entry name" value="Small_GTPase_ARF"/>
</dbReference>
<dbReference type="PANTHER" id="PTHR45909">
    <property type="entry name" value="ADP-RIBOSYLATION FACTOR-RELATED PROTEIN 1"/>
    <property type="match status" value="1"/>
</dbReference>
<feature type="binding site" evidence="3">
    <location>
        <begin position="24"/>
        <end position="31"/>
    </location>
    <ligand>
        <name>GTP</name>
        <dbReference type="ChEBI" id="CHEBI:37565"/>
    </ligand>
</feature>
<dbReference type="Pfam" id="PF00025">
    <property type="entry name" value="Arf"/>
    <property type="match status" value="1"/>
</dbReference>
<dbReference type="AlphaFoldDB" id="Q6CNG2"/>
<dbReference type="EMBL" id="CR382125">
    <property type="protein sequence ID" value="CAG99614.1"/>
    <property type="molecule type" value="Genomic_DNA"/>
</dbReference>
<keyword evidence="1 3" id="KW-0547">Nucleotide-binding</keyword>
<dbReference type="GO" id="GO:0005794">
    <property type="term" value="C:Golgi apparatus"/>
    <property type="evidence" value="ECO:0007669"/>
    <property type="project" value="TreeGrafter"/>
</dbReference>
<keyword evidence="4" id="KW-0460">Magnesium</keyword>
<keyword evidence="6" id="KW-1185">Reference proteome</keyword>
<dbReference type="SMART" id="SM00178">
    <property type="entry name" value="SAR"/>
    <property type="match status" value="1"/>
</dbReference>
<feature type="binding site" evidence="4">
    <location>
        <position position="54"/>
    </location>
    <ligand>
        <name>Mg(2+)</name>
        <dbReference type="ChEBI" id="CHEBI:18420"/>
    </ligand>
</feature>
<dbReference type="PaxDb" id="284590-Q6CNG2"/>
<dbReference type="eggNOG" id="KOG0076">
    <property type="taxonomic scope" value="Eukaryota"/>
</dbReference>
<dbReference type="KEGG" id="kla:KLLA0_E12805g"/>
<dbReference type="STRING" id="284590.Q6CNG2"/>
<name>Q6CNG2_KLULA</name>
<dbReference type="GO" id="GO:0046872">
    <property type="term" value="F:metal ion binding"/>
    <property type="evidence" value="ECO:0007669"/>
    <property type="project" value="UniProtKB-KW"/>
</dbReference>
<dbReference type="PROSITE" id="PS51417">
    <property type="entry name" value="ARF"/>
    <property type="match status" value="1"/>
</dbReference>
<dbReference type="HOGENOM" id="CLU_040729_7_2_1"/>
<evidence type="ECO:0000256" key="1">
    <source>
        <dbReference type="ARBA" id="ARBA00022741"/>
    </source>
</evidence>
<dbReference type="InterPro" id="IPR006689">
    <property type="entry name" value="Small_GTPase_ARF/SAR"/>
</dbReference>
<dbReference type="PANTHER" id="PTHR45909:SF1">
    <property type="entry name" value="ADP-RIBOSYLATION FACTOR-RELATED PROTEIN 1"/>
    <property type="match status" value="1"/>
</dbReference>
<proteinExistence type="predicted"/>
<dbReference type="GO" id="GO:0003924">
    <property type="term" value="F:GTPase activity"/>
    <property type="evidence" value="ECO:0007669"/>
    <property type="project" value="InterPro"/>
</dbReference>
<gene>
    <name evidence="5" type="ORF">KLLA0_E12805g</name>
</gene>
<evidence type="ECO:0000256" key="4">
    <source>
        <dbReference type="PIRSR" id="PIRSR606689-2"/>
    </source>
</evidence>
<evidence type="ECO:0000313" key="6">
    <source>
        <dbReference type="Proteomes" id="UP000000598"/>
    </source>
</evidence>
<dbReference type="GO" id="GO:0005525">
    <property type="term" value="F:GTP binding"/>
    <property type="evidence" value="ECO:0007669"/>
    <property type="project" value="UniProtKB-KW"/>
</dbReference>
<dbReference type="CDD" id="cd00878">
    <property type="entry name" value="Arf_Arl"/>
    <property type="match status" value="1"/>
</dbReference>
<keyword evidence="4" id="KW-0479">Metal-binding</keyword>
<dbReference type="SUPFAM" id="SSF52540">
    <property type="entry name" value="P-loop containing nucleoside triphosphate hydrolases"/>
    <property type="match status" value="1"/>
</dbReference>
<dbReference type="GO" id="GO:0034067">
    <property type="term" value="P:protein localization to Golgi apparatus"/>
    <property type="evidence" value="ECO:0007669"/>
    <property type="project" value="TreeGrafter"/>
</dbReference>
<dbReference type="GO" id="GO:0006886">
    <property type="term" value="P:intracellular protein transport"/>
    <property type="evidence" value="ECO:0007669"/>
    <property type="project" value="TreeGrafter"/>
</dbReference>
<dbReference type="InterPro" id="IPR027417">
    <property type="entry name" value="P-loop_NTPase"/>
</dbReference>
<accession>Q6CNG2</accession>
<dbReference type="InParanoid" id="Q6CNG2"/>